<gene>
    <name evidence="3" type="ORF">PF010_g9732</name>
</gene>
<feature type="transmembrane region" description="Helical" evidence="2">
    <location>
        <begin position="57"/>
        <end position="75"/>
    </location>
</feature>
<keyword evidence="2" id="KW-1133">Transmembrane helix</keyword>
<proteinExistence type="predicted"/>
<evidence type="ECO:0000256" key="2">
    <source>
        <dbReference type="SAM" id="Phobius"/>
    </source>
</evidence>
<keyword evidence="2" id="KW-0472">Membrane</keyword>
<feature type="transmembrane region" description="Helical" evidence="2">
    <location>
        <begin position="236"/>
        <end position="256"/>
    </location>
</feature>
<feature type="transmembrane region" description="Helical" evidence="2">
    <location>
        <begin position="518"/>
        <end position="539"/>
    </location>
</feature>
<accession>A0A6G0LBE4</accession>
<protein>
    <submittedName>
        <fullName evidence="3">Uncharacterized protein</fullName>
    </submittedName>
</protein>
<feature type="transmembrane region" description="Helical" evidence="2">
    <location>
        <begin position="16"/>
        <end position="37"/>
    </location>
</feature>
<dbReference type="EMBL" id="QXFX01000473">
    <property type="protein sequence ID" value="KAE9114347.1"/>
    <property type="molecule type" value="Genomic_DNA"/>
</dbReference>
<feature type="compositionally biased region" description="Low complexity" evidence="1">
    <location>
        <begin position="321"/>
        <end position="335"/>
    </location>
</feature>
<feature type="transmembrane region" description="Helical" evidence="2">
    <location>
        <begin position="87"/>
        <end position="109"/>
    </location>
</feature>
<feature type="transmembrane region" description="Helical" evidence="2">
    <location>
        <begin position="150"/>
        <end position="171"/>
    </location>
</feature>
<feature type="region of interest" description="Disordered" evidence="1">
    <location>
        <begin position="321"/>
        <end position="352"/>
    </location>
</feature>
<feature type="transmembrane region" description="Helical" evidence="2">
    <location>
        <begin position="432"/>
        <end position="454"/>
    </location>
</feature>
<feature type="compositionally biased region" description="Basic residues" evidence="1">
    <location>
        <begin position="336"/>
        <end position="352"/>
    </location>
</feature>
<sequence>MIAFEEYQRLVSPLRVFAVITLTPLPALIVVLLLAAIPLQSPLLSATENPTYFIQSWLSFSVITFGMLLYMRCALALPLTVYSHQQCALISLLTAGANELVMFVISVVWRFPIPLRDYVGAPSYTAFFIFFHILVLRGKLRHFYYRIREYLPLYFAQVSTFFVFEGVAILFRNSPVWVKTFITISYPVLRAVLRRILRAFSHSLEDISTETTICVVEIFGSFFQNVCLQSSCSLPVSGFIILVDFSLALLEVWMYLDHKFIVDGRSTTRTAIKIIEHAFFPGALRGRMTTRSGTEGDRTIGNISSRGVSVAVFATELGQTSKKMTTRSSSRSTRASTRRLTRISTRSTRRPSKVACSPEKSLEVGSIDLGVMEHTKNGRVSTIVQFPATSLSSLAMGTPRARQSSIDDTDIVHRHHVKLLSQTLQLVFASEVLIFAEYSEVACAFIYGLYSLIVYNMHNAKYIVPFIGLSESEFWTSITNSAVYAVLEGCTLLFLFILVRAKFGFSTLYQLAFVLEKYWMSVQGKFVGSFTLIFVLNIVHQGTDLSLQFNWGQILKRPPCSQ</sequence>
<feature type="transmembrane region" description="Helical" evidence="2">
    <location>
        <begin position="474"/>
        <end position="498"/>
    </location>
</feature>
<feature type="transmembrane region" description="Helical" evidence="2">
    <location>
        <begin position="121"/>
        <end position="138"/>
    </location>
</feature>
<dbReference type="Proteomes" id="UP000488956">
    <property type="component" value="Unassembled WGS sequence"/>
</dbReference>
<evidence type="ECO:0000256" key="1">
    <source>
        <dbReference type="SAM" id="MobiDB-lite"/>
    </source>
</evidence>
<dbReference type="AlphaFoldDB" id="A0A6G0LBE4"/>
<reference evidence="3 4" key="1">
    <citation type="submission" date="2018-09" db="EMBL/GenBank/DDBJ databases">
        <title>Genomic investigation of the strawberry pathogen Phytophthora fragariae indicates pathogenicity is determined by transcriptional variation in three key races.</title>
        <authorList>
            <person name="Adams T.M."/>
            <person name="Armitage A.D."/>
            <person name="Sobczyk M.K."/>
            <person name="Bates H.J."/>
            <person name="Dunwell J.M."/>
            <person name="Nellist C.F."/>
            <person name="Harrison R.J."/>
        </authorList>
    </citation>
    <scope>NUCLEOTIDE SEQUENCE [LARGE SCALE GENOMIC DNA]</scope>
    <source>
        <strain evidence="3 4">ONT-3</strain>
    </source>
</reference>
<name>A0A6G0LBE4_9STRA</name>
<organism evidence="3 4">
    <name type="scientific">Phytophthora fragariae</name>
    <dbReference type="NCBI Taxonomy" id="53985"/>
    <lineage>
        <taxon>Eukaryota</taxon>
        <taxon>Sar</taxon>
        <taxon>Stramenopiles</taxon>
        <taxon>Oomycota</taxon>
        <taxon>Peronosporomycetes</taxon>
        <taxon>Peronosporales</taxon>
        <taxon>Peronosporaceae</taxon>
        <taxon>Phytophthora</taxon>
    </lineage>
</organism>
<evidence type="ECO:0000313" key="3">
    <source>
        <dbReference type="EMBL" id="KAE9114347.1"/>
    </source>
</evidence>
<comment type="caution">
    <text evidence="3">The sequence shown here is derived from an EMBL/GenBank/DDBJ whole genome shotgun (WGS) entry which is preliminary data.</text>
</comment>
<evidence type="ECO:0000313" key="4">
    <source>
        <dbReference type="Proteomes" id="UP000488956"/>
    </source>
</evidence>
<keyword evidence="2" id="KW-0812">Transmembrane</keyword>